<organism evidence="7 8">
    <name type="scientific">Saxophila tyrrhenica</name>
    <dbReference type="NCBI Taxonomy" id="1690608"/>
    <lineage>
        <taxon>Eukaryota</taxon>
        <taxon>Fungi</taxon>
        <taxon>Dikarya</taxon>
        <taxon>Ascomycota</taxon>
        <taxon>Pezizomycotina</taxon>
        <taxon>Dothideomycetes</taxon>
        <taxon>Dothideomycetidae</taxon>
        <taxon>Mycosphaerellales</taxon>
        <taxon>Extremaceae</taxon>
        <taxon>Saxophila</taxon>
    </lineage>
</organism>
<dbReference type="Gene3D" id="1.20.58.340">
    <property type="entry name" value="Magnesium transport protein CorA, transmembrane region"/>
    <property type="match status" value="1"/>
</dbReference>
<dbReference type="GO" id="GO:0005886">
    <property type="term" value="C:plasma membrane"/>
    <property type="evidence" value="ECO:0007669"/>
    <property type="project" value="UniProtKB-SubCell"/>
</dbReference>
<dbReference type="GeneID" id="89930772"/>
<dbReference type="InterPro" id="IPR045863">
    <property type="entry name" value="CorA_TM1_TM2"/>
</dbReference>
<evidence type="ECO:0000313" key="8">
    <source>
        <dbReference type="Proteomes" id="UP001337655"/>
    </source>
</evidence>
<evidence type="ECO:0000256" key="6">
    <source>
        <dbReference type="SAM" id="Phobius"/>
    </source>
</evidence>
<evidence type="ECO:0000256" key="2">
    <source>
        <dbReference type="ARBA" id="ARBA00022692"/>
    </source>
</evidence>
<dbReference type="Pfam" id="PF01544">
    <property type="entry name" value="CorA"/>
    <property type="match status" value="1"/>
</dbReference>
<dbReference type="PANTHER" id="PTHR46494:SF1">
    <property type="entry name" value="CORA FAMILY METAL ION TRANSPORTER (EUROFUNG)"/>
    <property type="match status" value="1"/>
</dbReference>
<dbReference type="PANTHER" id="PTHR46494">
    <property type="entry name" value="CORA FAMILY METAL ION TRANSPORTER (EUROFUNG)"/>
    <property type="match status" value="1"/>
</dbReference>
<comment type="caution">
    <text evidence="7">The sequence shown here is derived from an EMBL/GenBank/DDBJ whole genome shotgun (WGS) entry which is preliminary data.</text>
</comment>
<feature type="region of interest" description="Disordered" evidence="5">
    <location>
        <begin position="1"/>
        <end position="24"/>
    </location>
</feature>
<proteinExistence type="predicted"/>
<feature type="compositionally biased region" description="Basic and acidic residues" evidence="5">
    <location>
        <begin position="7"/>
        <end position="24"/>
    </location>
</feature>
<dbReference type="RefSeq" id="XP_064654973.1">
    <property type="nucleotide sequence ID" value="XM_064806668.1"/>
</dbReference>
<name>A0AAV9NY82_9PEZI</name>
<keyword evidence="2 6" id="KW-0812">Transmembrane</keyword>
<accession>A0AAV9NY82</accession>
<dbReference type="SUPFAM" id="SSF144083">
    <property type="entry name" value="Magnesium transport protein CorA, transmembrane region"/>
    <property type="match status" value="1"/>
</dbReference>
<feature type="region of interest" description="Disordered" evidence="5">
    <location>
        <begin position="425"/>
        <end position="460"/>
    </location>
</feature>
<keyword evidence="3 6" id="KW-1133">Transmembrane helix</keyword>
<evidence type="ECO:0000313" key="7">
    <source>
        <dbReference type="EMBL" id="KAK5164777.1"/>
    </source>
</evidence>
<feature type="compositionally biased region" description="Polar residues" evidence="5">
    <location>
        <begin position="431"/>
        <end position="452"/>
    </location>
</feature>
<dbReference type="GO" id="GO:0000287">
    <property type="term" value="F:magnesium ion binding"/>
    <property type="evidence" value="ECO:0007669"/>
    <property type="project" value="TreeGrafter"/>
</dbReference>
<protein>
    <submittedName>
        <fullName evidence="7">Uncharacterized protein</fullName>
    </submittedName>
</protein>
<feature type="transmembrane region" description="Helical" evidence="6">
    <location>
        <begin position="527"/>
        <end position="550"/>
    </location>
</feature>
<evidence type="ECO:0000256" key="1">
    <source>
        <dbReference type="ARBA" id="ARBA00004651"/>
    </source>
</evidence>
<dbReference type="GO" id="GO:0050897">
    <property type="term" value="F:cobalt ion binding"/>
    <property type="evidence" value="ECO:0007669"/>
    <property type="project" value="TreeGrafter"/>
</dbReference>
<dbReference type="GO" id="GO:0015095">
    <property type="term" value="F:magnesium ion transmembrane transporter activity"/>
    <property type="evidence" value="ECO:0007669"/>
    <property type="project" value="TreeGrafter"/>
</dbReference>
<reference evidence="7 8" key="1">
    <citation type="submission" date="2023-08" db="EMBL/GenBank/DDBJ databases">
        <title>Black Yeasts Isolated from many extreme environments.</title>
        <authorList>
            <person name="Coleine C."/>
            <person name="Stajich J.E."/>
            <person name="Selbmann L."/>
        </authorList>
    </citation>
    <scope>NUCLEOTIDE SEQUENCE [LARGE SCALE GENOMIC DNA]</scope>
    <source>
        <strain evidence="7 8">CCFEE 5935</strain>
    </source>
</reference>
<dbReference type="AlphaFoldDB" id="A0AAV9NY82"/>
<comment type="subcellular location">
    <subcellularLocation>
        <location evidence="1">Cell membrane</location>
        <topology evidence="1">Multi-pass membrane protein</topology>
    </subcellularLocation>
</comment>
<dbReference type="InterPro" id="IPR002523">
    <property type="entry name" value="MgTranspt_CorA/ZnTranspt_ZntB"/>
</dbReference>
<feature type="transmembrane region" description="Helical" evidence="6">
    <location>
        <begin position="562"/>
        <end position="584"/>
    </location>
</feature>
<sequence>MPSDHPSTPEKDHPGYDYEADKQWSNKPLTPAQVLVNDIRLEKWRPDHGPLLEIHERSASTKVPVHASATPSASYVRAADAAGNPIEQQKFAQLEEHYGWIRRLRLHQHQRHVYDSEESAKCRWIHCSSKFPEYVGGFLWALSEDLTTISSNLQVLNNTLQQQTRFSKHGKCFAPFSQPLQPGNGKDAPSTYPMLLSVPFLDWSILGEKPPLRFQIDKREGFQSARTASHLLRSVLQHFFRLEDTADREAFQVFAKHKPWSTNRELDLKVRQWYGHYPSALNVDELWVLVIDPEHIVTFSSNQTWKSRWPPLQLVSRISDVSFRNIRNAFFSSEEKQEYTSLTHAVACLSGAVGMLHRNFWPDMVLPCTDRYAGYLGHLQYRLHRAASTKLVMDLIACQEELNIVIQITQQQIDMINNFRDMLDENKEDSGSTAPSPTSVRPSSGNNYNPYGNLSEPPGLHHRVTYNARTNFRHLSTSSTTDPLAQVLDNLARELTDLQDLRDNTDRLVTRTIQLVNIRLEDHGKAILVFTVVTIVFLPLNFVSSFFGMNFSDIRDMAQTQWLFWAVAICVTTAVVAASVFLAFSGGRILENILMWRDQRRERRLTTKTAQKQAARELGEKGFRVNGVERSGGFSQP</sequence>
<dbReference type="Proteomes" id="UP001337655">
    <property type="component" value="Unassembled WGS sequence"/>
</dbReference>
<dbReference type="GO" id="GO:0015087">
    <property type="term" value="F:cobalt ion transmembrane transporter activity"/>
    <property type="evidence" value="ECO:0007669"/>
    <property type="project" value="TreeGrafter"/>
</dbReference>
<evidence type="ECO:0000256" key="3">
    <source>
        <dbReference type="ARBA" id="ARBA00022989"/>
    </source>
</evidence>
<evidence type="ECO:0000256" key="5">
    <source>
        <dbReference type="SAM" id="MobiDB-lite"/>
    </source>
</evidence>
<gene>
    <name evidence="7" type="ORF">LTR77_009441</name>
</gene>
<dbReference type="EMBL" id="JAVRRT010000018">
    <property type="protein sequence ID" value="KAK5164777.1"/>
    <property type="molecule type" value="Genomic_DNA"/>
</dbReference>
<keyword evidence="8" id="KW-1185">Reference proteome</keyword>
<evidence type="ECO:0000256" key="4">
    <source>
        <dbReference type="ARBA" id="ARBA00023136"/>
    </source>
</evidence>
<keyword evidence="4 6" id="KW-0472">Membrane</keyword>